<gene>
    <name evidence="2" type="ORF">PHMEG_00017419</name>
</gene>
<dbReference type="PROSITE" id="PS51257">
    <property type="entry name" value="PROKAR_LIPOPROTEIN"/>
    <property type="match status" value="1"/>
</dbReference>
<feature type="chain" id="PRO_5012375364" evidence="1">
    <location>
        <begin position="24"/>
        <end position="165"/>
    </location>
</feature>
<organism evidence="2 3">
    <name type="scientific">Phytophthora megakarya</name>
    <dbReference type="NCBI Taxonomy" id="4795"/>
    <lineage>
        <taxon>Eukaryota</taxon>
        <taxon>Sar</taxon>
        <taxon>Stramenopiles</taxon>
        <taxon>Oomycota</taxon>
        <taxon>Peronosporomycetes</taxon>
        <taxon>Peronosporales</taxon>
        <taxon>Peronosporaceae</taxon>
        <taxon>Phytophthora</taxon>
    </lineage>
</organism>
<dbReference type="Proteomes" id="UP000198211">
    <property type="component" value="Unassembled WGS sequence"/>
</dbReference>
<name>A0A225VYG0_9STRA</name>
<proteinExistence type="predicted"/>
<dbReference type="AlphaFoldDB" id="A0A225VYG0"/>
<dbReference type="OrthoDB" id="116496at2759"/>
<sequence length="165" mass="17235">MRFSVFVALLVATFIACTSFTSAEDVVNLRADARRLPAVPAAIGNVDKAAKNAATFVEKLKESVTLTKAVQKIQQSDGDETVIRSALKLAQGAKEGAKISDDAVAKLSASMATAVTKNPKSWPKLRKFVKVTLGAGVGALAIYGAYKLLHQNNSPVTTTVGSASA</sequence>
<keyword evidence="3" id="KW-1185">Reference proteome</keyword>
<evidence type="ECO:0000313" key="2">
    <source>
        <dbReference type="EMBL" id="OWZ09817.1"/>
    </source>
</evidence>
<feature type="signal peptide" evidence="1">
    <location>
        <begin position="1"/>
        <end position="23"/>
    </location>
</feature>
<protein>
    <submittedName>
        <fullName evidence="2">RxLR effector protein</fullName>
    </submittedName>
</protein>
<accession>A0A225VYG0</accession>
<dbReference type="EMBL" id="NBNE01002656">
    <property type="protein sequence ID" value="OWZ09817.1"/>
    <property type="molecule type" value="Genomic_DNA"/>
</dbReference>
<keyword evidence="1" id="KW-0732">Signal</keyword>
<evidence type="ECO:0000313" key="3">
    <source>
        <dbReference type="Proteomes" id="UP000198211"/>
    </source>
</evidence>
<evidence type="ECO:0000256" key="1">
    <source>
        <dbReference type="SAM" id="SignalP"/>
    </source>
</evidence>
<comment type="caution">
    <text evidence="2">The sequence shown here is derived from an EMBL/GenBank/DDBJ whole genome shotgun (WGS) entry which is preliminary data.</text>
</comment>
<reference evidence="3" key="1">
    <citation type="submission" date="2017-03" db="EMBL/GenBank/DDBJ databases">
        <title>Phytopthora megakarya and P. palmivora, two closely related causual agents of cacao black pod achieved similar genome size and gene model numbers by different mechanisms.</title>
        <authorList>
            <person name="Ali S."/>
            <person name="Shao J."/>
            <person name="Larry D.J."/>
            <person name="Kronmiller B."/>
            <person name="Shen D."/>
            <person name="Strem M.D."/>
            <person name="Melnick R.L."/>
            <person name="Guiltinan M.J."/>
            <person name="Tyler B.M."/>
            <person name="Meinhardt L.W."/>
            <person name="Bailey B.A."/>
        </authorList>
    </citation>
    <scope>NUCLEOTIDE SEQUENCE [LARGE SCALE GENOMIC DNA]</scope>
    <source>
        <strain evidence="3">zdho120</strain>
    </source>
</reference>